<evidence type="ECO:0000313" key="3">
    <source>
        <dbReference type="Proteomes" id="UP000001646"/>
    </source>
</evidence>
<sequence length="57" mass="5854">MGLAGCVALPWRCLAVLSLKLLFLVPAGAPARGGGEAAFPKAMDNVTVREGESATLR</sequence>
<dbReference type="GeneTree" id="ENSGT01010000222806"/>
<feature type="chain" id="PRO_5032601728" evidence="1">
    <location>
        <begin position="16"/>
        <end position="57"/>
    </location>
</feature>
<protein>
    <submittedName>
        <fullName evidence="2">Uncharacterized protein</fullName>
    </submittedName>
</protein>
<keyword evidence="1" id="KW-0732">Signal</keyword>
<proteinExistence type="predicted"/>
<feature type="signal peptide" evidence="1">
    <location>
        <begin position="1"/>
        <end position="15"/>
    </location>
</feature>
<evidence type="ECO:0000313" key="2">
    <source>
        <dbReference type="Ensembl" id="ENSACAP00000034569.1"/>
    </source>
</evidence>
<dbReference type="AlphaFoldDB" id="A0A803TH79"/>
<reference evidence="2" key="1">
    <citation type="submission" date="2009-12" db="EMBL/GenBank/DDBJ databases">
        <title>The Genome Sequence of Anolis carolinensis (Green Anole Lizard).</title>
        <authorList>
            <consortium name="The Genome Sequencing Platform"/>
            <person name="Di Palma F."/>
            <person name="Alfoldi J."/>
            <person name="Heiman D."/>
            <person name="Young S."/>
            <person name="Grabherr M."/>
            <person name="Johnson J."/>
            <person name="Lander E.S."/>
            <person name="Lindblad-Toh K."/>
        </authorList>
    </citation>
    <scope>NUCLEOTIDE SEQUENCE [LARGE SCALE GENOMIC DNA]</scope>
    <source>
        <strain evidence="2">JBL SC #1</strain>
    </source>
</reference>
<dbReference type="Proteomes" id="UP000001646">
    <property type="component" value="Unplaced"/>
</dbReference>
<dbReference type="InParanoid" id="A0A803TH79"/>
<keyword evidence="3" id="KW-1185">Reference proteome</keyword>
<organism evidence="2 3">
    <name type="scientific">Anolis carolinensis</name>
    <name type="common">Green anole</name>
    <name type="synonym">American chameleon</name>
    <dbReference type="NCBI Taxonomy" id="28377"/>
    <lineage>
        <taxon>Eukaryota</taxon>
        <taxon>Metazoa</taxon>
        <taxon>Chordata</taxon>
        <taxon>Craniata</taxon>
        <taxon>Vertebrata</taxon>
        <taxon>Euteleostomi</taxon>
        <taxon>Lepidosauria</taxon>
        <taxon>Squamata</taxon>
        <taxon>Bifurcata</taxon>
        <taxon>Unidentata</taxon>
        <taxon>Episquamata</taxon>
        <taxon>Toxicofera</taxon>
        <taxon>Iguania</taxon>
        <taxon>Dactyloidae</taxon>
        <taxon>Anolis</taxon>
    </lineage>
</organism>
<evidence type="ECO:0000256" key="1">
    <source>
        <dbReference type="SAM" id="SignalP"/>
    </source>
</evidence>
<accession>A0A803TH79</accession>
<reference evidence="2" key="2">
    <citation type="submission" date="2025-08" db="UniProtKB">
        <authorList>
            <consortium name="Ensembl"/>
        </authorList>
    </citation>
    <scope>IDENTIFICATION</scope>
</reference>
<dbReference type="Ensembl" id="ENSACAT00000058861.1">
    <property type="protein sequence ID" value="ENSACAP00000034569.1"/>
    <property type="gene ID" value="ENSACAG00000041265.1"/>
</dbReference>
<name>A0A803TH79_ANOCA</name>
<reference evidence="2" key="3">
    <citation type="submission" date="2025-09" db="UniProtKB">
        <authorList>
            <consortium name="Ensembl"/>
        </authorList>
    </citation>
    <scope>IDENTIFICATION</scope>
</reference>